<dbReference type="OrthoDB" id="345105at2759"/>
<sequence length="442" mass="47904">MRHYIIAVTFFCSATGSRSQTAADGDASAKVFAGAAMRQLKAMPPAKCMCQDGYTLIDGTCIMTIESLPQTAEKIARCPNGTEFLDGSCTRFLTHRPIAECPLGFGLNEHGTQCFREEIGAPAPLCVPPDVMSPEGDGCITPTEQGFEYVCPDEYHCISHNLKKKKHSKYSPLCSACAKTAEAPPRCGCPQGLQEVGGFCYDPDIYALCQNRRAVPRKQAPSKKAAPAPYPSKDAPEPVIDCKPVGPVACECQLPFSLECNGDLCRCLHRLVLPTTPICRGQIDDANNCIALAKKPLAYTCPEGFTCDVVGKKGECRCTRIIVAEPISRCRIGQPHEGGCIEVIKEEKVLDCPPGYFENCCDGICTCTKTHLAVRQVKCEEGAVSIQGHCAYVNKPAPGCFEVSYYALYMLQAVPNANNRRVCCEGRDASRRSSYRPAVGEV</sequence>
<gene>
    <name evidence="1" type="ORF">EBH_0046800</name>
</gene>
<keyword evidence="2" id="KW-1185">Reference proteome</keyword>
<name>U6LKT0_9EIME</name>
<accession>U6LKT0</accession>
<protein>
    <submittedName>
        <fullName evidence="1">Oocyst wall protein COWP, putative</fullName>
    </submittedName>
</protein>
<dbReference type="VEuPathDB" id="ToxoDB:EBH_0046800"/>
<reference evidence="1" key="1">
    <citation type="submission" date="2013-10" db="EMBL/GenBank/DDBJ databases">
        <title>Genomic analysis of the causative agents of coccidiosis in chickens.</title>
        <authorList>
            <person name="Reid A.J."/>
            <person name="Blake D."/>
            <person name="Billington K."/>
            <person name="Browne H."/>
            <person name="Dunn M."/>
            <person name="Hung S."/>
            <person name="Kawahara F."/>
            <person name="Miranda-Saavedra D."/>
            <person name="Mourier T."/>
            <person name="Nagra H."/>
            <person name="Otto T.D."/>
            <person name="Rawlings N."/>
            <person name="Sanchez A."/>
            <person name="Sanders M."/>
            <person name="Subramaniam C."/>
            <person name="Tay Y."/>
            <person name="Dear P."/>
            <person name="Doerig C."/>
            <person name="Gruber A."/>
            <person name="Parkinson J."/>
            <person name="Shirley M."/>
            <person name="Wan K.L."/>
            <person name="Berriman M."/>
            <person name="Tomley F."/>
            <person name="Pain A."/>
        </authorList>
    </citation>
    <scope>NUCLEOTIDE SEQUENCE [LARGE SCALE GENOMIC DNA]</scope>
    <source>
        <strain evidence="1">Houghton</strain>
    </source>
</reference>
<evidence type="ECO:0000313" key="1">
    <source>
        <dbReference type="EMBL" id="CDJ48400.1"/>
    </source>
</evidence>
<dbReference type="AlphaFoldDB" id="U6LKT0"/>
<proteinExistence type="predicted"/>
<reference evidence="1" key="2">
    <citation type="submission" date="2013-10" db="EMBL/GenBank/DDBJ databases">
        <authorList>
            <person name="Aslett M."/>
        </authorList>
    </citation>
    <scope>NUCLEOTIDE SEQUENCE [LARGE SCALE GENOMIC DNA]</scope>
    <source>
        <strain evidence="1">Houghton</strain>
    </source>
</reference>
<dbReference type="Proteomes" id="UP000030750">
    <property type="component" value="Unassembled WGS sequence"/>
</dbReference>
<evidence type="ECO:0000313" key="2">
    <source>
        <dbReference type="Proteomes" id="UP000030750"/>
    </source>
</evidence>
<organism evidence="1 2">
    <name type="scientific">Eimeria brunetti</name>
    <dbReference type="NCBI Taxonomy" id="51314"/>
    <lineage>
        <taxon>Eukaryota</taxon>
        <taxon>Sar</taxon>
        <taxon>Alveolata</taxon>
        <taxon>Apicomplexa</taxon>
        <taxon>Conoidasida</taxon>
        <taxon>Coccidia</taxon>
        <taxon>Eucoccidiorida</taxon>
        <taxon>Eimeriorina</taxon>
        <taxon>Eimeriidae</taxon>
        <taxon>Eimeria</taxon>
    </lineage>
</organism>
<dbReference type="EMBL" id="HG711107">
    <property type="protein sequence ID" value="CDJ48400.1"/>
    <property type="molecule type" value="Genomic_DNA"/>
</dbReference>